<accession>A0ACB0EZQ5</accession>
<gene>
    <name evidence="1" type="ORF">MRATA1EN3_LOCUS17490</name>
</gene>
<evidence type="ECO:0000313" key="2">
    <source>
        <dbReference type="Proteomes" id="UP001162501"/>
    </source>
</evidence>
<name>A0ACB0EZQ5_RANTA</name>
<evidence type="ECO:0000313" key="1">
    <source>
        <dbReference type="EMBL" id="CAI9706277.1"/>
    </source>
</evidence>
<proteinExistence type="predicted"/>
<dbReference type="Proteomes" id="UP001162501">
    <property type="component" value="Chromosome 3"/>
</dbReference>
<organism evidence="1 2">
    <name type="scientific">Rangifer tarandus platyrhynchus</name>
    <name type="common">Svalbard reindeer</name>
    <dbReference type="NCBI Taxonomy" id="3082113"/>
    <lineage>
        <taxon>Eukaryota</taxon>
        <taxon>Metazoa</taxon>
        <taxon>Chordata</taxon>
        <taxon>Craniata</taxon>
        <taxon>Vertebrata</taxon>
        <taxon>Euteleostomi</taxon>
        <taxon>Mammalia</taxon>
        <taxon>Eutheria</taxon>
        <taxon>Laurasiatheria</taxon>
        <taxon>Artiodactyla</taxon>
        <taxon>Ruminantia</taxon>
        <taxon>Pecora</taxon>
        <taxon>Cervidae</taxon>
        <taxon>Odocoileinae</taxon>
        <taxon>Rangifer</taxon>
    </lineage>
</organism>
<protein>
    <submittedName>
        <fullName evidence="1">Uncharacterized protein</fullName>
    </submittedName>
</protein>
<dbReference type="EMBL" id="OX596087">
    <property type="protein sequence ID" value="CAI9706277.1"/>
    <property type="molecule type" value="Genomic_DNA"/>
</dbReference>
<sequence>MSFGGGDNRAAKSMRVEAPGGGHLSPFVKDALGTRSGELTASGKRREPAGRVEPAPPPAPPVAGSGRPGRGAGS</sequence>
<reference evidence="1" key="1">
    <citation type="submission" date="2023-05" db="EMBL/GenBank/DDBJ databases">
        <authorList>
            <consortium name="ELIXIR-Norway"/>
        </authorList>
    </citation>
    <scope>NUCLEOTIDE SEQUENCE</scope>
</reference>